<keyword evidence="1" id="KW-0808">Transferase</keyword>
<keyword evidence="1" id="KW-0418">Kinase</keyword>
<evidence type="ECO:0000313" key="1">
    <source>
        <dbReference type="EMBL" id="HIX72931.1"/>
    </source>
</evidence>
<proteinExistence type="predicted"/>
<sequence>MEHTVITIARSYGSGGKTLGQLLAKELGVHCYDRELLRMASEQSGINEALFGQVDEKIKSMPLFGISKKIYKGNVLPPDSDDYTSQDNLFNFQAQCIKELAKTESCVIIGRCADFILKDEPHVIRLFFYAPREDCIRRTMAQNGGTEKDIIKKIEKRDKYRSDYYKYHTGRDWNDARNYDFCLNTASTSYEKLVEVVKNYISICRQ</sequence>
<reference evidence="1" key="2">
    <citation type="submission" date="2021-04" db="EMBL/GenBank/DDBJ databases">
        <authorList>
            <person name="Gilroy R."/>
        </authorList>
    </citation>
    <scope>NUCLEOTIDE SEQUENCE</scope>
    <source>
        <strain evidence="1">ChiSxjej3B15-1167</strain>
    </source>
</reference>
<reference evidence="1" key="1">
    <citation type="journal article" date="2021" name="PeerJ">
        <title>Extensive microbial diversity within the chicken gut microbiome revealed by metagenomics and culture.</title>
        <authorList>
            <person name="Gilroy R."/>
            <person name="Ravi A."/>
            <person name="Getino M."/>
            <person name="Pursley I."/>
            <person name="Horton D.L."/>
            <person name="Alikhan N.F."/>
            <person name="Baker D."/>
            <person name="Gharbi K."/>
            <person name="Hall N."/>
            <person name="Watson M."/>
            <person name="Adriaenssens E.M."/>
            <person name="Foster-Nyarko E."/>
            <person name="Jarju S."/>
            <person name="Secka A."/>
            <person name="Antonio M."/>
            <person name="Oren A."/>
            <person name="Chaudhuri R.R."/>
            <person name="La Ragione R."/>
            <person name="Hildebrand F."/>
            <person name="Pallen M.J."/>
        </authorList>
    </citation>
    <scope>NUCLEOTIDE SEQUENCE</scope>
    <source>
        <strain evidence="1">ChiSxjej3B15-1167</strain>
    </source>
</reference>
<evidence type="ECO:0000313" key="2">
    <source>
        <dbReference type="Proteomes" id="UP000886805"/>
    </source>
</evidence>
<dbReference type="GO" id="GO:0016301">
    <property type="term" value="F:kinase activity"/>
    <property type="evidence" value="ECO:0007669"/>
    <property type="project" value="UniProtKB-KW"/>
</dbReference>
<protein>
    <submittedName>
        <fullName evidence="1">Cytidylate kinase-like family protein</fullName>
    </submittedName>
</protein>
<dbReference type="SUPFAM" id="SSF52540">
    <property type="entry name" value="P-loop containing nucleoside triphosphate hydrolases"/>
    <property type="match status" value="1"/>
</dbReference>
<comment type="caution">
    <text evidence="1">The sequence shown here is derived from an EMBL/GenBank/DDBJ whole genome shotgun (WGS) entry which is preliminary data.</text>
</comment>
<gene>
    <name evidence="1" type="ORF">H9849_07905</name>
</gene>
<dbReference type="EMBL" id="DXEQ01000231">
    <property type="protein sequence ID" value="HIX72931.1"/>
    <property type="molecule type" value="Genomic_DNA"/>
</dbReference>
<dbReference type="Gene3D" id="3.40.50.300">
    <property type="entry name" value="P-loop containing nucleotide triphosphate hydrolases"/>
    <property type="match status" value="1"/>
</dbReference>
<accession>A0A9D1X5N7</accession>
<dbReference type="Pfam" id="PF13189">
    <property type="entry name" value="Cytidylate_kin2"/>
    <property type="match status" value="1"/>
</dbReference>
<name>A0A9D1X5N7_9FIRM</name>
<dbReference type="InterPro" id="IPR027417">
    <property type="entry name" value="P-loop_NTPase"/>
</dbReference>
<dbReference type="AlphaFoldDB" id="A0A9D1X5N7"/>
<dbReference type="Proteomes" id="UP000886805">
    <property type="component" value="Unassembled WGS sequence"/>
</dbReference>
<organism evidence="1 2">
    <name type="scientific">Candidatus Anaerobutyricum stercoripullorum</name>
    <dbReference type="NCBI Taxonomy" id="2838456"/>
    <lineage>
        <taxon>Bacteria</taxon>
        <taxon>Bacillati</taxon>
        <taxon>Bacillota</taxon>
        <taxon>Clostridia</taxon>
        <taxon>Lachnospirales</taxon>
        <taxon>Lachnospiraceae</taxon>
        <taxon>Anaerobutyricum</taxon>
    </lineage>
</organism>